<dbReference type="PANTHER" id="PTHR46213:SF4">
    <property type="entry name" value="OS02G0496500 PROTEIN"/>
    <property type="match status" value="1"/>
</dbReference>
<feature type="compositionally biased region" description="Basic and acidic residues" evidence="1">
    <location>
        <begin position="412"/>
        <end position="424"/>
    </location>
</feature>
<sequence length="478" mass="53779">MQDYTPKSFLSQIQLGSSTEFLGLKEKQDDIMAVKSDERAPQETIEVEASLVSENGAPFHNHILHCEFGLDSTKASNKAQNETPQRRNQGKRLKIEKHAVNQILKVCDEIASSIRTKLGALVEVQELIVRHQDNVVYFNDDILHSKKTKSIEQQKLSSDEDDVVCWNESIQNSLTDFEDHINGVEMFLLEHRANIDILNYRDSDVGSPSYVSFVGSSDDEEEDDEEEDVSASQDYDLYTKALVDFSSQVMEGLHINDISNQNALFASKEKLDPPKKRQTQPKVDKAKYGALDKFISAMHLIQGDRQLSPWNGLVVDSVVSVLLTQNVCDGLSSQVFMNLASKFPALSDGASDSAIHNSELLRIAEGLSDEVHSKQLSIVAKDSIYCPSSQTQVDPEDGNANSSQTESTWSTSEERKGKDTEKQVTKHWDELRGKYCTKNRTDYNRDSVNWEEVRKSTYQDLAKMIMKRGSNYLLSGFS</sequence>
<dbReference type="InterPro" id="IPR044811">
    <property type="entry name" value="DME/ROS1"/>
</dbReference>
<feature type="compositionally biased region" description="Acidic residues" evidence="1">
    <location>
        <begin position="217"/>
        <end position="229"/>
    </location>
</feature>
<dbReference type="OrthoDB" id="5607at2759"/>
<evidence type="ECO:0000313" key="2">
    <source>
        <dbReference type="EMBL" id="GFQ01419.1"/>
    </source>
</evidence>
<dbReference type="GO" id="GO:0141166">
    <property type="term" value="P:chromosomal 5-methylcytosine DNA demethylation pathway"/>
    <property type="evidence" value="ECO:0007669"/>
    <property type="project" value="InterPro"/>
</dbReference>
<dbReference type="GO" id="GO:0035514">
    <property type="term" value="F:DNA demethylase activity"/>
    <property type="evidence" value="ECO:0007669"/>
    <property type="project" value="InterPro"/>
</dbReference>
<proteinExistence type="predicted"/>
<dbReference type="EMBL" id="BMAC01000680">
    <property type="protein sequence ID" value="GFQ01419.1"/>
    <property type="molecule type" value="Genomic_DNA"/>
</dbReference>
<evidence type="ECO:0000313" key="3">
    <source>
        <dbReference type="Proteomes" id="UP000653305"/>
    </source>
</evidence>
<feature type="region of interest" description="Disordered" evidence="1">
    <location>
        <begin position="389"/>
        <end position="424"/>
    </location>
</feature>
<accession>A0A830CUX7</accession>
<reference evidence="2" key="1">
    <citation type="submission" date="2020-07" db="EMBL/GenBank/DDBJ databases">
        <title>Ethylene signaling mediates host invasion by parasitic plants.</title>
        <authorList>
            <person name="Yoshida S."/>
        </authorList>
    </citation>
    <scope>NUCLEOTIDE SEQUENCE</scope>
    <source>
        <strain evidence="2">Okayama</strain>
    </source>
</reference>
<evidence type="ECO:0000256" key="1">
    <source>
        <dbReference type="SAM" id="MobiDB-lite"/>
    </source>
</evidence>
<dbReference type="Proteomes" id="UP000653305">
    <property type="component" value="Unassembled WGS sequence"/>
</dbReference>
<keyword evidence="3" id="KW-1185">Reference proteome</keyword>
<dbReference type="AlphaFoldDB" id="A0A830CUX7"/>
<gene>
    <name evidence="2" type="ORF">PHJA_002285800</name>
</gene>
<name>A0A830CUX7_9LAMI</name>
<comment type="caution">
    <text evidence="2">The sequence shown here is derived from an EMBL/GenBank/DDBJ whole genome shotgun (WGS) entry which is preliminary data.</text>
</comment>
<feature type="region of interest" description="Disordered" evidence="1">
    <location>
        <begin position="211"/>
        <end position="231"/>
    </location>
</feature>
<organism evidence="2 3">
    <name type="scientific">Phtheirospermum japonicum</name>
    <dbReference type="NCBI Taxonomy" id="374723"/>
    <lineage>
        <taxon>Eukaryota</taxon>
        <taxon>Viridiplantae</taxon>
        <taxon>Streptophyta</taxon>
        <taxon>Embryophyta</taxon>
        <taxon>Tracheophyta</taxon>
        <taxon>Spermatophyta</taxon>
        <taxon>Magnoliopsida</taxon>
        <taxon>eudicotyledons</taxon>
        <taxon>Gunneridae</taxon>
        <taxon>Pentapetalae</taxon>
        <taxon>asterids</taxon>
        <taxon>lamiids</taxon>
        <taxon>Lamiales</taxon>
        <taxon>Orobanchaceae</taxon>
        <taxon>Orobanchaceae incertae sedis</taxon>
        <taxon>Phtheirospermum</taxon>
    </lineage>
</organism>
<dbReference type="GO" id="GO:0019104">
    <property type="term" value="F:DNA N-glycosylase activity"/>
    <property type="evidence" value="ECO:0007669"/>
    <property type="project" value="InterPro"/>
</dbReference>
<feature type="compositionally biased region" description="Low complexity" evidence="1">
    <location>
        <begin position="402"/>
        <end position="411"/>
    </location>
</feature>
<protein>
    <submittedName>
        <fullName evidence="2">Demeter-like protein 3</fullName>
    </submittedName>
</protein>
<dbReference type="PANTHER" id="PTHR46213">
    <property type="entry name" value="TRANSCRIPTIONAL ACTIVATOR DEMETER"/>
    <property type="match status" value="1"/>
</dbReference>